<dbReference type="PANTHER" id="PTHR43300">
    <property type="entry name" value="ACETYLTRANSFERASE"/>
    <property type="match status" value="1"/>
</dbReference>
<protein>
    <submittedName>
        <fullName evidence="2">CatB-related O-acetyltransferase</fullName>
        <ecNumber evidence="2">2.3.1.-</ecNumber>
    </submittedName>
</protein>
<dbReference type="Proteomes" id="UP001388366">
    <property type="component" value="Unassembled WGS sequence"/>
</dbReference>
<gene>
    <name evidence="2" type="ORF">WNY63_07085</name>
</gene>
<keyword evidence="3" id="KW-1185">Reference proteome</keyword>
<keyword evidence="2" id="KW-0012">Acyltransferase</keyword>
<dbReference type="Gene3D" id="2.160.10.10">
    <property type="entry name" value="Hexapeptide repeat proteins"/>
    <property type="match status" value="1"/>
</dbReference>
<proteinExistence type="inferred from homology"/>
<dbReference type="CDD" id="cd03349">
    <property type="entry name" value="LbH_XAT"/>
    <property type="match status" value="1"/>
</dbReference>
<dbReference type="InterPro" id="IPR050179">
    <property type="entry name" value="Trans_hexapeptide_repeat"/>
</dbReference>
<sequence length="208" mass="23609">MSLIKCKFSNLLIKLYTIKPLRKVIKLILHKAEGAEFYSYSLREIQKRYYGVTVGKYSYGECMKLGSFPPNVVVGNYTSIARDVRVITHDHPLRFKSTHPFFYNKSMGYVKEENIIHTALFIGHDVWIGDGAKILSKCNSIGSGSVIAAGAIVTRNVEAYEIVAGIPAKNIGYRFEKSKVDQLLKEAWWEKSVNEITSDEEFYSNIKP</sequence>
<dbReference type="InterPro" id="IPR011004">
    <property type="entry name" value="Trimer_LpxA-like_sf"/>
</dbReference>
<comment type="similarity">
    <text evidence="1">Belongs to the transferase hexapeptide repeat family.</text>
</comment>
<comment type="caution">
    <text evidence="2">The sequence shown here is derived from an EMBL/GenBank/DDBJ whole genome shotgun (WGS) entry which is preliminary data.</text>
</comment>
<dbReference type="EC" id="2.3.1.-" evidence="2"/>
<reference evidence="2 3" key="1">
    <citation type="submission" date="2024-03" db="EMBL/GenBank/DDBJ databases">
        <title>Community enrichment and isolation of bacterial strains for fucoidan degradation.</title>
        <authorList>
            <person name="Sichert A."/>
        </authorList>
    </citation>
    <scope>NUCLEOTIDE SEQUENCE [LARGE SCALE GENOMIC DNA]</scope>
    <source>
        <strain evidence="2 3">AS81</strain>
    </source>
</reference>
<accession>A0ABU9U0C7</accession>
<name>A0ABU9U0C7_9GAMM</name>
<evidence type="ECO:0000313" key="3">
    <source>
        <dbReference type="Proteomes" id="UP001388366"/>
    </source>
</evidence>
<keyword evidence="2" id="KW-0808">Transferase</keyword>
<dbReference type="EMBL" id="JBBMQU010000009">
    <property type="protein sequence ID" value="MEM5550488.1"/>
    <property type="molecule type" value="Genomic_DNA"/>
</dbReference>
<dbReference type="SUPFAM" id="SSF51161">
    <property type="entry name" value="Trimeric LpxA-like enzymes"/>
    <property type="match status" value="1"/>
</dbReference>
<evidence type="ECO:0000256" key="1">
    <source>
        <dbReference type="ARBA" id="ARBA00007274"/>
    </source>
</evidence>
<evidence type="ECO:0000313" key="2">
    <source>
        <dbReference type="EMBL" id="MEM5550488.1"/>
    </source>
</evidence>
<dbReference type="PANTHER" id="PTHR43300:SF11">
    <property type="entry name" value="ACETYLTRANSFERASE RV3034C-RELATED"/>
    <property type="match status" value="1"/>
</dbReference>
<organism evidence="2 3">
    <name type="scientific">Pseudoalteromonas neustonica</name>
    <dbReference type="NCBI Taxonomy" id="1840331"/>
    <lineage>
        <taxon>Bacteria</taxon>
        <taxon>Pseudomonadati</taxon>
        <taxon>Pseudomonadota</taxon>
        <taxon>Gammaproteobacteria</taxon>
        <taxon>Alteromonadales</taxon>
        <taxon>Pseudoalteromonadaceae</taxon>
        <taxon>Pseudoalteromonas</taxon>
    </lineage>
</organism>
<dbReference type="RefSeq" id="WP_342883629.1">
    <property type="nucleotide sequence ID" value="NZ_JBBMQU010000009.1"/>
</dbReference>
<dbReference type="GO" id="GO:0016746">
    <property type="term" value="F:acyltransferase activity"/>
    <property type="evidence" value="ECO:0007669"/>
    <property type="project" value="UniProtKB-KW"/>
</dbReference>